<sequence length="758" mass="80798">MESPQHSINTFERCDMNGNSKASVVRYEKRLEVTTHDRCTTYIDWVFDDERGNGNAHMAEPSLFDIREIFHSRWNSQLSLLPLIMLSRTDYSSLEICQALGLLKDVTDVGRTISEAEYIDNANMTDESCIAYCSSKNLNYAGTEYSSECYCGNSLAAGAGPAPASDCSMTCPGNVTEFCGGPNRLSLFWNGKIPPQTNPGSGLWKFSGCYTEGQGGRLLPYQVTPTGGASTMTVELCTSACQTGGYSLAGVEYADECWCGNQLSNGGTLAPEGISGCAQLCAGNSSEYCGGTNRLDVYDFNNTTIVTAPSTTITTGATPSSTNLSSIQQTVGVYTYIGCQTEATGARAFASKASDANNMTLELCEASCIGYTYFGTEYGRECYCGNVFSAGSVSAPNTDCSFPCAGNSSEFCGASGRLTVYQLNTTLSSTNPPPAPISSVTDLPSGWVYSGCWIDGAQGRILIYQQPNNQNLTIESCVAACVGLGYQVAGMEYSSECFCDNFIENGGALATSPADCNMPCSGNSSETCGAGNRLSVYSLGKVQTSQPASVQNRDLQGDWNYQGCLKDNVGGIRTFPYQIISANNTATNCLSQCHTFGYNAAGLECGSQCCCVCIPLMTSQMVTGKVTFVEKFGTGEPNPTGAYELDLSAINNFTLAWRPMHVKTDVFCSAGLILPDIVGRQIDVGGWSAESTYGVPTAPASPSLELLPPTGAPVFNLDFLARTDPNNLYPFLAVISSGIFVAYYNEARILDEVTFETI</sequence>
<reference evidence="8 9" key="1">
    <citation type="journal article" date="2014" name="Genome Announc.">
        <title>Draft genome sequence of Sclerotinia borealis, a psychrophilic plant pathogenic fungus.</title>
        <authorList>
            <person name="Mardanov A.V."/>
            <person name="Beletsky A.V."/>
            <person name="Kadnikov V.V."/>
            <person name="Ignatov A.N."/>
            <person name="Ravin N.V."/>
        </authorList>
    </citation>
    <scope>NUCLEOTIDE SEQUENCE [LARGE SCALE GENOMIC DNA]</scope>
    <source>
        <strain evidence="9">F-4157</strain>
    </source>
</reference>
<dbReference type="PROSITE" id="PS51212">
    <property type="entry name" value="WSC"/>
    <property type="match status" value="4"/>
</dbReference>
<protein>
    <recommendedName>
        <fullName evidence="7">WSC domain-containing protein</fullName>
    </recommendedName>
</protein>
<evidence type="ECO:0000313" key="8">
    <source>
        <dbReference type="EMBL" id="ESZ98504.1"/>
    </source>
</evidence>
<dbReference type="PANTHER" id="PTHR24269:SF16">
    <property type="entry name" value="PROTEIN SLG1"/>
    <property type="match status" value="1"/>
</dbReference>
<feature type="domain" description="WSC" evidence="7">
    <location>
        <begin position="96"/>
        <end position="191"/>
    </location>
</feature>
<evidence type="ECO:0000256" key="3">
    <source>
        <dbReference type="ARBA" id="ARBA00022729"/>
    </source>
</evidence>
<organism evidence="8 9">
    <name type="scientific">Sclerotinia borealis (strain F-4128)</name>
    <dbReference type="NCBI Taxonomy" id="1432307"/>
    <lineage>
        <taxon>Eukaryota</taxon>
        <taxon>Fungi</taxon>
        <taxon>Dikarya</taxon>
        <taxon>Ascomycota</taxon>
        <taxon>Pezizomycotina</taxon>
        <taxon>Leotiomycetes</taxon>
        <taxon>Helotiales</taxon>
        <taxon>Sclerotiniaceae</taxon>
        <taxon>Sclerotinia</taxon>
    </lineage>
</organism>
<evidence type="ECO:0000256" key="5">
    <source>
        <dbReference type="ARBA" id="ARBA00023136"/>
    </source>
</evidence>
<feature type="domain" description="WSC" evidence="7">
    <location>
        <begin position="446"/>
        <end position="540"/>
    </location>
</feature>
<feature type="domain" description="WSC" evidence="7">
    <location>
        <begin position="203"/>
        <end position="301"/>
    </location>
</feature>
<evidence type="ECO:0000256" key="4">
    <source>
        <dbReference type="ARBA" id="ARBA00022989"/>
    </source>
</evidence>
<dbReference type="Proteomes" id="UP000019487">
    <property type="component" value="Unassembled WGS sequence"/>
</dbReference>
<dbReference type="InterPro" id="IPR002889">
    <property type="entry name" value="WSC_carb-bd"/>
</dbReference>
<dbReference type="AlphaFoldDB" id="W9CV76"/>
<dbReference type="HOGENOM" id="CLU_367673_0_0_1"/>
<evidence type="ECO:0000256" key="1">
    <source>
        <dbReference type="ARBA" id="ARBA00004167"/>
    </source>
</evidence>
<keyword evidence="5" id="KW-0472">Membrane</keyword>
<proteinExistence type="predicted"/>
<comment type="subcellular location">
    <subcellularLocation>
        <location evidence="1">Membrane</location>
        <topology evidence="1">Single-pass membrane protein</topology>
    </subcellularLocation>
</comment>
<dbReference type="STRING" id="1432307.W9CV76"/>
<keyword evidence="9" id="KW-1185">Reference proteome</keyword>
<comment type="caution">
    <text evidence="8">The sequence shown here is derived from an EMBL/GenBank/DDBJ whole genome shotgun (WGS) entry which is preliminary data.</text>
</comment>
<keyword evidence="3" id="KW-0732">Signal</keyword>
<dbReference type="Pfam" id="PF01822">
    <property type="entry name" value="WSC"/>
    <property type="match status" value="4"/>
</dbReference>
<keyword evidence="6" id="KW-0325">Glycoprotein</keyword>
<dbReference type="PANTHER" id="PTHR24269">
    <property type="entry name" value="KREMEN PROTEIN"/>
    <property type="match status" value="1"/>
</dbReference>
<dbReference type="EMBL" id="AYSA01000041">
    <property type="protein sequence ID" value="ESZ98504.1"/>
    <property type="molecule type" value="Genomic_DNA"/>
</dbReference>
<keyword evidence="4" id="KW-1133">Transmembrane helix</keyword>
<keyword evidence="2" id="KW-0812">Transmembrane</keyword>
<evidence type="ECO:0000256" key="6">
    <source>
        <dbReference type="ARBA" id="ARBA00023180"/>
    </source>
</evidence>
<accession>W9CV76</accession>
<evidence type="ECO:0000256" key="2">
    <source>
        <dbReference type="ARBA" id="ARBA00022692"/>
    </source>
</evidence>
<evidence type="ECO:0000313" key="9">
    <source>
        <dbReference type="Proteomes" id="UP000019487"/>
    </source>
</evidence>
<dbReference type="InterPro" id="IPR051836">
    <property type="entry name" value="Kremen_rcpt"/>
</dbReference>
<evidence type="ECO:0000259" key="7">
    <source>
        <dbReference type="PROSITE" id="PS51212"/>
    </source>
</evidence>
<dbReference type="SMART" id="SM00321">
    <property type="entry name" value="WSC"/>
    <property type="match status" value="4"/>
</dbReference>
<dbReference type="OrthoDB" id="2019572at2759"/>
<name>W9CV76_SCLBF</name>
<dbReference type="GO" id="GO:0005886">
    <property type="term" value="C:plasma membrane"/>
    <property type="evidence" value="ECO:0007669"/>
    <property type="project" value="TreeGrafter"/>
</dbReference>
<feature type="domain" description="WSC" evidence="7">
    <location>
        <begin position="333"/>
        <end position="424"/>
    </location>
</feature>
<gene>
    <name evidence="8" type="ORF">SBOR_1166</name>
</gene>